<feature type="compositionally biased region" description="Pro residues" evidence="7">
    <location>
        <begin position="477"/>
        <end position="486"/>
    </location>
</feature>
<evidence type="ECO:0000256" key="2">
    <source>
        <dbReference type="ARBA" id="ARBA00022448"/>
    </source>
</evidence>
<sequence>MKQRVDLTSGPIYPALLLFALPTLGSSVLQSANGSIDAIWVGHLLGENALAATTNGNLVMFLLTAFVFGFGMASTILIGQAVGRRDLHGAKEVVGTAIGTFAPLAVVIAVIGWFLAPHLLAVLGTGPEITPLARAFLRVTFLAMPAILMQTMLMMALRGAGDALTPLIFMAVAVVLDVVLNPLFILGTGPFPAMGIGGSAFAMAVANYASLIAMLCYIYLRKHPLRLMGEDLRLLRPAPHILSLMLSKGLPIGLQMVVVSSAMLTMMTLVNREGVDTTAAFGATQQLWTYVQMPAMALGAAVSAMAAQNIGAGRWERVSRITRAGIVLNFLLTGGLVAALMLADHYALILFLGSESPAIEIGQHIARLASWGFVAFGITMVLFGTVRANGQVIWPLIILAISLYPVRLGVAVGLRDLLGVDALWLSFPVAMVATMLMSGALYLHGGWRRTNDLAQLEEADAAEVAPQLSVTTEAGPPTSPRNPSLPPAREARAGE</sequence>
<feature type="transmembrane region" description="Helical" evidence="8">
    <location>
        <begin position="135"/>
        <end position="155"/>
    </location>
</feature>
<proteinExistence type="predicted"/>
<evidence type="ECO:0000256" key="5">
    <source>
        <dbReference type="ARBA" id="ARBA00022989"/>
    </source>
</evidence>
<evidence type="ECO:0000256" key="1">
    <source>
        <dbReference type="ARBA" id="ARBA00004429"/>
    </source>
</evidence>
<name>A0A844HTA8_9RHOB</name>
<feature type="transmembrane region" description="Helical" evidence="8">
    <location>
        <begin position="167"/>
        <end position="187"/>
    </location>
</feature>
<evidence type="ECO:0000256" key="4">
    <source>
        <dbReference type="ARBA" id="ARBA00022692"/>
    </source>
</evidence>
<feature type="transmembrane region" description="Helical" evidence="8">
    <location>
        <begin position="287"/>
        <end position="307"/>
    </location>
</feature>
<keyword evidence="2" id="KW-0813">Transport</keyword>
<dbReference type="InterPro" id="IPR052031">
    <property type="entry name" value="Membrane_Transporter-Flippase"/>
</dbReference>
<comment type="subcellular location">
    <subcellularLocation>
        <location evidence="1">Cell inner membrane</location>
        <topology evidence="1">Multi-pass membrane protein</topology>
    </subcellularLocation>
</comment>
<dbReference type="EMBL" id="WMIG01000031">
    <property type="protein sequence ID" value="MTH62328.1"/>
    <property type="molecule type" value="Genomic_DNA"/>
</dbReference>
<dbReference type="InterPro" id="IPR002528">
    <property type="entry name" value="MATE_fam"/>
</dbReference>
<keyword evidence="6 8" id="KW-0472">Membrane</keyword>
<dbReference type="CDD" id="cd13138">
    <property type="entry name" value="MATE_yoeA_like"/>
    <property type="match status" value="1"/>
</dbReference>
<evidence type="ECO:0000256" key="7">
    <source>
        <dbReference type="SAM" id="MobiDB-lite"/>
    </source>
</evidence>
<evidence type="ECO:0000256" key="6">
    <source>
        <dbReference type="ARBA" id="ARBA00023136"/>
    </source>
</evidence>
<dbReference type="Pfam" id="PF01554">
    <property type="entry name" value="MatE"/>
    <property type="match status" value="2"/>
</dbReference>
<comment type="caution">
    <text evidence="9">The sequence shown here is derived from an EMBL/GenBank/DDBJ whole genome shotgun (WGS) entry which is preliminary data.</text>
</comment>
<feature type="transmembrane region" description="Helical" evidence="8">
    <location>
        <begin position="422"/>
        <end position="443"/>
    </location>
</feature>
<dbReference type="RefSeq" id="WP_155042275.1">
    <property type="nucleotide sequence ID" value="NZ_WMIG01000031.1"/>
</dbReference>
<dbReference type="OrthoDB" id="9806302at2"/>
<evidence type="ECO:0000313" key="10">
    <source>
        <dbReference type="Proteomes" id="UP000449846"/>
    </source>
</evidence>
<feature type="transmembrane region" description="Helical" evidence="8">
    <location>
        <begin position="328"/>
        <end position="353"/>
    </location>
</feature>
<feature type="transmembrane region" description="Helical" evidence="8">
    <location>
        <begin position="365"/>
        <end position="385"/>
    </location>
</feature>
<feature type="transmembrane region" description="Helical" evidence="8">
    <location>
        <begin position="241"/>
        <end position="267"/>
    </location>
</feature>
<dbReference type="AlphaFoldDB" id="A0A844HTA8"/>
<evidence type="ECO:0000256" key="3">
    <source>
        <dbReference type="ARBA" id="ARBA00022475"/>
    </source>
</evidence>
<dbReference type="GO" id="GO:0015297">
    <property type="term" value="F:antiporter activity"/>
    <property type="evidence" value="ECO:0007669"/>
    <property type="project" value="InterPro"/>
</dbReference>
<feature type="transmembrane region" description="Helical" evidence="8">
    <location>
        <begin position="392"/>
        <end position="410"/>
    </location>
</feature>
<feature type="region of interest" description="Disordered" evidence="7">
    <location>
        <begin position="467"/>
        <end position="495"/>
    </location>
</feature>
<dbReference type="NCBIfam" id="TIGR00797">
    <property type="entry name" value="matE"/>
    <property type="match status" value="1"/>
</dbReference>
<evidence type="ECO:0000256" key="8">
    <source>
        <dbReference type="SAM" id="Phobius"/>
    </source>
</evidence>
<protein>
    <submittedName>
        <fullName evidence="9">MATE family efflux transporter</fullName>
    </submittedName>
</protein>
<keyword evidence="3" id="KW-1003">Cell membrane</keyword>
<dbReference type="PANTHER" id="PTHR43549:SF3">
    <property type="entry name" value="MULTIDRUG RESISTANCE PROTEIN YPNP-RELATED"/>
    <property type="match status" value="1"/>
</dbReference>
<organism evidence="9 10">
    <name type="scientific">Paracoccus litorisediminis</name>
    <dbReference type="NCBI Taxonomy" id="2006130"/>
    <lineage>
        <taxon>Bacteria</taxon>
        <taxon>Pseudomonadati</taxon>
        <taxon>Pseudomonadota</taxon>
        <taxon>Alphaproteobacteria</taxon>
        <taxon>Rhodobacterales</taxon>
        <taxon>Paracoccaceae</taxon>
        <taxon>Paracoccus</taxon>
    </lineage>
</organism>
<dbReference type="GO" id="GO:0005886">
    <property type="term" value="C:plasma membrane"/>
    <property type="evidence" value="ECO:0007669"/>
    <property type="project" value="UniProtKB-SubCell"/>
</dbReference>
<feature type="transmembrane region" description="Helical" evidence="8">
    <location>
        <begin position="199"/>
        <end position="220"/>
    </location>
</feature>
<feature type="transmembrane region" description="Helical" evidence="8">
    <location>
        <begin position="93"/>
        <end position="115"/>
    </location>
</feature>
<dbReference type="InterPro" id="IPR048279">
    <property type="entry name" value="MdtK-like"/>
</dbReference>
<dbReference type="GO" id="GO:0042910">
    <property type="term" value="F:xenobiotic transmembrane transporter activity"/>
    <property type="evidence" value="ECO:0007669"/>
    <property type="project" value="InterPro"/>
</dbReference>
<gene>
    <name evidence="9" type="ORF">GL300_24390</name>
</gene>
<dbReference type="Proteomes" id="UP000449846">
    <property type="component" value="Unassembled WGS sequence"/>
</dbReference>
<evidence type="ECO:0000313" key="9">
    <source>
        <dbReference type="EMBL" id="MTH62328.1"/>
    </source>
</evidence>
<keyword evidence="10" id="KW-1185">Reference proteome</keyword>
<keyword evidence="5 8" id="KW-1133">Transmembrane helix</keyword>
<dbReference type="PANTHER" id="PTHR43549">
    <property type="entry name" value="MULTIDRUG RESISTANCE PROTEIN YPNP-RELATED"/>
    <property type="match status" value="1"/>
</dbReference>
<feature type="transmembrane region" description="Helical" evidence="8">
    <location>
        <begin position="58"/>
        <end position="81"/>
    </location>
</feature>
<accession>A0A844HTA8</accession>
<dbReference type="PIRSF" id="PIRSF006603">
    <property type="entry name" value="DinF"/>
    <property type="match status" value="1"/>
</dbReference>
<reference evidence="9 10" key="1">
    <citation type="submission" date="2019-11" db="EMBL/GenBank/DDBJ databases">
        <authorList>
            <person name="Dong K."/>
        </authorList>
    </citation>
    <scope>NUCLEOTIDE SEQUENCE [LARGE SCALE GENOMIC DNA]</scope>
    <source>
        <strain evidence="9 10">NBRC 112902</strain>
    </source>
</reference>
<keyword evidence="4 8" id="KW-0812">Transmembrane</keyword>